<dbReference type="GO" id="GO:0019808">
    <property type="term" value="F:polyamine binding"/>
    <property type="evidence" value="ECO:0007669"/>
    <property type="project" value="InterPro"/>
</dbReference>
<keyword evidence="6" id="KW-1185">Reference proteome</keyword>
<evidence type="ECO:0000313" key="5">
    <source>
        <dbReference type="EMBL" id="MCF2532622.1"/>
    </source>
</evidence>
<evidence type="ECO:0000313" key="6">
    <source>
        <dbReference type="Proteomes" id="UP001165378"/>
    </source>
</evidence>
<dbReference type="RefSeq" id="WP_235057396.1">
    <property type="nucleotide sequence ID" value="NZ_JAKFHA010000036.1"/>
</dbReference>
<proteinExistence type="predicted"/>
<dbReference type="GO" id="GO:0042597">
    <property type="term" value="C:periplasmic space"/>
    <property type="evidence" value="ECO:0007669"/>
    <property type="project" value="UniProtKB-SubCell"/>
</dbReference>
<keyword evidence="3" id="KW-0732">Signal</keyword>
<dbReference type="InterPro" id="IPR001188">
    <property type="entry name" value="Sperm_putr-bd"/>
</dbReference>
<evidence type="ECO:0000256" key="2">
    <source>
        <dbReference type="ARBA" id="ARBA00022448"/>
    </source>
</evidence>
<dbReference type="InterPro" id="IPR006311">
    <property type="entry name" value="TAT_signal"/>
</dbReference>
<dbReference type="PRINTS" id="PR00909">
    <property type="entry name" value="SPERMDNBNDNG"/>
</dbReference>
<dbReference type="PANTHER" id="PTHR30222:SF17">
    <property type="entry name" value="SPERMIDINE_PUTRESCINE-BINDING PERIPLASMIC PROTEIN"/>
    <property type="match status" value="1"/>
</dbReference>
<evidence type="ECO:0000256" key="3">
    <source>
        <dbReference type="ARBA" id="ARBA00022729"/>
    </source>
</evidence>
<dbReference type="Proteomes" id="UP001165378">
    <property type="component" value="Unassembled WGS sequence"/>
</dbReference>
<dbReference type="PANTHER" id="PTHR30222">
    <property type="entry name" value="SPERMIDINE/PUTRESCINE-BINDING PERIPLASMIC PROTEIN"/>
    <property type="match status" value="1"/>
</dbReference>
<comment type="subcellular location">
    <subcellularLocation>
        <location evidence="1">Periplasm</location>
    </subcellularLocation>
</comment>
<dbReference type="CDD" id="cd13590">
    <property type="entry name" value="PBP2_PotD_PotF_like"/>
    <property type="match status" value="1"/>
</dbReference>
<evidence type="ECO:0000256" key="4">
    <source>
        <dbReference type="ARBA" id="ARBA00022764"/>
    </source>
</evidence>
<dbReference type="Pfam" id="PF13416">
    <property type="entry name" value="SBP_bac_8"/>
    <property type="match status" value="1"/>
</dbReference>
<protein>
    <submittedName>
        <fullName evidence="5">Spermidine/putrescine ABC transporter substrate-binding protein</fullName>
    </submittedName>
</protein>
<accession>A0AA41U666</accession>
<organism evidence="5 6">
    <name type="scientific">Yinghuangia soli</name>
    <dbReference type="NCBI Taxonomy" id="2908204"/>
    <lineage>
        <taxon>Bacteria</taxon>
        <taxon>Bacillati</taxon>
        <taxon>Actinomycetota</taxon>
        <taxon>Actinomycetes</taxon>
        <taxon>Kitasatosporales</taxon>
        <taxon>Streptomycetaceae</taxon>
        <taxon>Yinghuangia</taxon>
    </lineage>
</organism>
<gene>
    <name evidence="5" type="ORF">LZ495_36175</name>
</gene>
<dbReference type="EMBL" id="JAKFHA010000036">
    <property type="protein sequence ID" value="MCF2532622.1"/>
    <property type="molecule type" value="Genomic_DNA"/>
</dbReference>
<dbReference type="PROSITE" id="PS51318">
    <property type="entry name" value="TAT"/>
    <property type="match status" value="1"/>
</dbReference>
<keyword evidence="2" id="KW-0813">Transport</keyword>
<evidence type="ECO:0000256" key="1">
    <source>
        <dbReference type="ARBA" id="ARBA00004418"/>
    </source>
</evidence>
<name>A0AA41U666_9ACTN</name>
<dbReference type="Gene3D" id="3.40.190.10">
    <property type="entry name" value="Periplasmic binding protein-like II"/>
    <property type="match status" value="2"/>
</dbReference>
<sequence>MKRIAGANRPEQSLRLLAPGPSRRGFLASGAALAGGVLLGGCGDAAPGDPTEPPGAGAGTEKNLVLANWVDFSNPANIEAFGQHFGVRVVQEGYGSQEELLARLSTAGGSAYDVVVPAGDGLRQMIDQGLAMRLNPELVPNLIHLRPAFRDNVFDPGNRYGAPKDYGMLGFFWRTAAVKEQPRTLRECFELLPRLRAARVNVVESPGELVNLALASLDLSINTGDERELERAKQVLLRAKPGIDTISSTYIERGERGEIDFGLGYTGDVQRIAAARAAVGDEVKFLVPEGRAEYFVDFWAIPSTAKNPVAAHRFVNFMLEPMNAGAEMDYIKFGSPVLGAHAFASRAVAADPVVNIPDETLRRYEVATEPTPAAASIRARIYAEFAAA</sequence>
<comment type="caution">
    <text evidence="5">The sequence shown here is derived from an EMBL/GenBank/DDBJ whole genome shotgun (WGS) entry which is preliminary data.</text>
</comment>
<dbReference type="AlphaFoldDB" id="A0AA41U666"/>
<dbReference type="GO" id="GO:0015846">
    <property type="term" value="P:polyamine transport"/>
    <property type="evidence" value="ECO:0007669"/>
    <property type="project" value="InterPro"/>
</dbReference>
<dbReference type="SUPFAM" id="SSF53850">
    <property type="entry name" value="Periplasmic binding protein-like II"/>
    <property type="match status" value="1"/>
</dbReference>
<reference evidence="5" key="1">
    <citation type="submission" date="2022-01" db="EMBL/GenBank/DDBJ databases">
        <title>Genome-Based Taxonomic Classification of the Phylum Actinobacteria.</title>
        <authorList>
            <person name="Gao Y."/>
        </authorList>
    </citation>
    <scope>NUCLEOTIDE SEQUENCE</scope>
    <source>
        <strain evidence="5">KLBMP 8922</strain>
    </source>
</reference>
<keyword evidence="4" id="KW-0574">Periplasm</keyword>
<dbReference type="InterPro" id="IPR006059">
    <property type="entry name" value="SBP"/>
</dbReference>